<dbReference type="EMBL" id="LLXV01000014">
    <property type="protein sequence ID" value="KRG52537.1"/>
    <property type="molecule type" value="Genomic_DNA"/>
</dbReference>
<dbReference type="AlphaFoldDB" id="A0A0R0B681"/>
<dbReference type="InterPro" id="IPR036937">
    <property type="entry name" value="Adhesion_dom_fimbrial_sf"/>
</dbReference>
<evidence type="ECO:0008006" key="3">
    <source>
        <dbReference type="Google" id="ProtNLM"/>
    </source>
</evidence>
<accession>A0A0R0B681</accession>
<reference evidence="1 2" key="1">
    <citation type="journal article" date="2016" name="Front. Microbiol.">
        <title>Genome Sequence of Type Strains of Genus Stenotrophomonas.</title>
        <authorList>
            <person name="Patil P.P."/>
            <person name="Midha S."/>
            <person name="Kumar S."/>
            <person name="Patil P.B."/>
        </authorList>
    </citation>
    <scope>NUCLEOTIDE SEQUENCE [LARGE SCALE GENOMIC DNA]</scope>
    <source>
        <strain evidence="1 2">LMG 978</strain>
    </source>
</reference>
<name>A0A0R0B681_9GAMM</name>
<proteinExistence type="predicted"/>
<dbReference type="SUPFAM" id="SSF49401">
    <property type="entry name" value="Bacterial adhesins"/>
    <property type="match status" value="1"/>
</dbReference>
<organism evidence="1 2">
    <name type="scientific">Stenotrophomonas beteli</name>
    <dbReference type="NCBI Taxonomy" id="3384461"/>
    <lineage>
        <taxon>Bacteria</taxon>
        <taxon>Pseudomonadati</taxon>
        <taxon>Pseudomonadota</taxon>
        <taxon>Gammaproteobacteria</taxon>
        <taxon>Lysobacterales</taxon>
        <taxon>Lysobacteraceae</taxon>
        <taxon>Stenotrophomonas</taxon>
        <taxon>Stenotrophomonas maltophilia group</taxon>
    </lineage>
</organism>
<dbReference type="InterPro" id="IPR008966">
    <property type="entry name" value="Adhesion_dom_sf"/>
</dbReference>
<evidence type="ECO:0000313" key="2">
    <source>
        <dbReference type="Proteomes" id="UP000051757"/>
    </source>
</evidence>
<sequence length="249" mass="27487">MGVQLRYQYLEAAHLGTETWSDWAYVGSSSRRFNAKPVFDRNIPLTGLPLRVEVFFIALRDVSSTERIEVGELDPPFELQDHSYSQDLSGAFVTGFLVRPYVYASCDYTRSPPSTLALASTSVVNLRAEGDVGPAVDFSFAWRCEGGDDRGGGADFQFTSSKALGTSNGLLRVDGDASGVDMLVTMKDRYGNQMPVPLGTHWWASHHYGRGTPLPDIGSQEMQVRFRRNKDVLKPGNASSSMTVHLSFF</sequence>
<evidence type="ECO:0000313" key="1">
    <source>
        <dbReference type="EMBL" id="KRG52537.1"/>
    </source>
</evidence>
<protein>
    <recommendedName>
        <fullName evidence="3">Fimbrial-type adhesion domain-containing protein</fullName>
    </recommendedName>
</protein>
<dbReference type="Proteomes" id="UP000051757">
    <property type="component" value="Unassembled WGS sequence"/>
</dbReference>
<comment type="caution">
    <text evidence="1">The sequence shown here is derived from an EMBL/GenBank/DDBJ whole genome shotgun (WGS) entry which is preliminary data.</text>
</comment>
<keyword evidence="2" id="KW-1185">Reference proteome</keyword>
<dbReference type="GO" id="GO:0007155">
    <property type="term" value="P:cell adhesion"/>
    <property type="evidence" value="ECO:0007669"/>
    <property type="project" value="InterPro"/>
</dbReference>
<dbReference type="Gene3D" id="2.60.40.1090">
    <property type="entry name" value="Fimbrial-type adhesion domain"/>
    <property type="match status" value="1"/>
</dbReference>
<gene>
    <name evidence="1" type="ORF">ARC23_05245</name>
</gene>
<dbReference type="GO" id="GO:0009289">
    <property type="term" value="C:pilus"/>
    <property type="evidence" value="ECO:0007669"/>
    <property type="project" value="InterPro"/>
</dbReference>